<evidence type="ECO:0000259" key="6">
    <source>
        <dbReference type="PROSITE" id="PS50850"/>
    </source>
</evidence>
<organism evidence="7 8">
    <name type="scientific">Apiotrichum porosum</name>
    <dbReference type="NCBI Taxonomy" id="105984"/>
    <lineage>
        <taxon>Eukaryota</taxon>
        <taxon>Fungi</taxon>
        <taxon>Dikarya</taxon>
        <taxon>Basidiomycota</taxon>
        <taxon>Agaricomycotina</taxon>
        <taxon>Tremellomycetes</taxon>
        <taxon>Trichosporonales</taxon>
        <taxon>Trichosporonaceae</taxon>
        <taxon>Apiotrichum</taxon>
    </lineage>
</organism>
<dbReference type="Proteomes" id="UP000279236">
    <property type="component" value="Unassembled WGS sequence"/>
</dbReference>
<dbReference type="InterPro" id="IPR020846">
    <property type="entry name" value="MFS_dom"/>
</dbReference>
<feature type="transmembrane region" description="Helical" evidence="5">
    <location>
        <begin position="497"/>
        <end position="520"/>
    </location>
</feature>
<feature type="transmembrane region" description="Helical" evidence="5">
    <location>
        <begin position="400"/>
        <end position="421"/>
    </location>
</feature>
<keyword evidence="3 5" id="KW-1133">Transmembrane helix</keyword>
<evidence type="ECO:0000313" key="7">
    <source>
        <dbReference type="EMBL" id="RSH80363.1"/>
    </source>
</evidence>
<evidence type="ECO:0000256" key="4">
    <source>
        <dbReference type="ARBA" id="ARBA00023136"/>
    </source>
</evidence>
<evidence type="ECO:0000256" key="2">
    <source>
        <dbReference type="ARBA" id="ARBA00022692"/>
    </source>
</evidence>
<dbReference type="SUPFAM" id="SSF103473">
    <property type="entry name" value="MFS general substrate transporter"/>
    <property type="match status" value="1"/>
</dbReference>
<dbReference type="PROSITE" id="PS50850">
    <property type="entry name" value="MFS"/>
    <property type="match status" value="1"/>
</dbReference>
<accession>A0A427XNH3</accession>
<feature type="transmembrane region" description="Helical" evidence="5">
    <location>
        <begin position="127"/>
        <end position="147"/>
    </location>
</feature>
<dbReference type="InterPro" id="IPR011701">
    <property type="entry name" value="MFS"/>
</dbReference>
<feature type="transmembrane region" description="Helical" evidence="5">
    <location>
        <begin position="427"/>
        <end position="453"/>
    </location>
</feature>
<dbReference type="GO" id="GO:0022857">
    <property type="term" value="F:transmembrane transporter activity"/>
    <property type="evidence" value="ECO:0007669"/>
    <property type="project" value="InterPro"/>
</dbReference>
<name>A0A427XNH3_9TREE</name>
<dbReference type="InterPro" id="IPR036259">
    <property type="entry name" value="MFS_trans_sf"/>
</dbReference>
<dbReference type="AlphaFoldDB" id="A0A427XNH3"/>
<comment type="subcellular location">
    <subcellularLocation>
        <location evidence="1">Membrane</location>
        <topology evidence="1">Multi-pass membrane protein</topology>
    </subcellularLocation>
</comment>
<reference evidence="7 8" key="1">
    <citation type="submission" date="2018-11" db="EMBL/GenBank/DDBJ databases">
        <title>Genome sequence of Apiotrichum porosum DSM 27194.</title>
        <authorList>
            <person name="Aliyu H."/>
            <person name="Gorte O."/>
            <person name="Ochsenreither K."/>
        </authorList>
    </citation>
    <scope>NUCLEOTIDE SEQUENCE [LARGE SCALE GENOMIC DNA]</scope>
    <source>
        <strain evidence="7 8">DSM 27194</strain>
    </source>
</reference>
<dbReference type="OrthoDB" id="2585655at2759"/>
<feature type="transmembrane region" description="Helical" evidence="5">
    <location>
        <begin position="357"/>
        <end position="379"/>
    </location>
</feature>
<evidence type="ECO:0000256" key="5">
    <source>
        <dbReference type="SAM" id="Phobius"/>
    </source>
</evidence>
<dbReference type="STRING" id="105984.A0A427XNH3"/>
<evidence type="ECO:0000313" key="8">
    <source>
        <dbReference type="Proteomes" id="UP000279236"/>
    </source>
</evidence>
<dbReference type="EMBL" id="RSCE01000008">
    <property type="protein sequence ID" value="RSH80363.1"/>
    <property type="molecule type" value="Genomic_DNA"/>
</dbReference>
<dbReference type="Pfam" id="PF07690">
    <property type="entry name" value="MFS_1"/>
    <property type="match status" value="1"/>
</dbReference>
<keyword evidence="2 5" id="KW-0812">Transmembrane</keyword>
<evidence type="ECO:0000256" key="1">
    <source>
        <dbReference type="ARBA" id="ARBA00004141"/>
    </source>
</evidence>
<dbReference type="Gene3D" id="1.20.1250.20">
    <property type="entry name" value="MFS general substrate transporter like domains"/>
    <property type="match status" value="1"/>
</dbReference>
<dbReference type="RefSeq" id="XP_028475310.1">
    <property type="nucleotide sequence ID" value="XM_028624238.1"/>
</dbReference>
<keyword evidence="8" id="KW-1185">Reference proteome</keyword>
<protein>
    <recommendedName>
        <fullName evidence="6">Major facilitator superfamily (MFS) profile domain-containing protein</fullName>
    </recommendedName>
</protein>
<dbReference type="PANTHER" id="PTHR23502">
    <property type="entry name" value="MAJOR FACILITATOR SUPERFAMILY"/>
    <property type="match status" value="1"/>
</dbReference>
<dbReference type="GO" id="GO:0005886">
    <property type="term" value="C:plasma membrane"/>
    <property type="evidence" value="ECO:0007669"/>
    <property type="project" value="TreeGrafter"/>
</dbReference>
<feature type="transmembrane region" description="Helical" evidence="5">
    <location>
        <begin position="465"/>
        <end position="485"/>
    </location>
</feature>
<evidence type="ECO:0000256" key="3">
    <source>
        <dbReference type="ARBA" id="ARBA00022989"/>
    </source>
</evidence>
<dbReference type="GeneID" id="39593482"/>
<comment type="caution">
    <text evidence="7">The sequence shown here is derived from an EMBL/GenBank/DDBJ whole genome shotgun (WGS) entry which is preliminary data.</text>
</comment>
<feature type="transmembrane region" description="Helical" evidence="5">
    <location>
        <begin position="101"/>
        <end position="120"/>
    </location>
</feature>
<feature type="transmembrane region" description="Helical" evidence="5">
    <location>
        <begin position="57"/>
        <end position="89"/>
    </location>
</feature>
<gene>
    <name evidence="7" type="ORF">EHS24_008939</name>
</gene>
<sequence>MEEYKEEVTKVETVAAPVQQQVNGDIDLFDETGHIRLVPVPSASPRDPLNWSKSRKLLVVIACCWYSIMSLSLVGATGPMLPIFIGMYVPEGVEVATVARFATWPSLFVGLGNFVFLPLALACGRRFAFLIAAAMCLIATIVCATSNNFTTNFTGTLFQALGAGITESLLPLIITDVTFVHERGKYFGIYWTTQSMLSSVLNIASTFEAERLSWRWYYGIYAIAVGIGLILAFFCCPETRFARPPASFNGQVHVTDEYGEQRVVSGEEAAAYSSYAATDVDMTPLTYGETLKVWNGVPKGGWKLAGKSYISMARCLTSPGLLWAVIYTGMVLAVSIALALTYGTVLTTKLGWPDANTGLITVGAVPGGLAANFYAGYLMDKLALRSARKNGGKHKPEARLPIIIVPTLVGITAATVYAFAIQYPERFGWPTIVVMWGCYFFCFVSSLIVSTTFAVEVCPQAPGPALVVAVAFKNVVAFGMAYGISDMINDYPAKSYLSSYGVLIGCLGAAMLLAIPVYFFNGKWRKSGAGHIQN</sequence>
<feature type="transmembrane region" description="Helical" evidence="5">
    <location>
        <begin position="321"/>
        <end position="345"/>
    </location>
</feature>
<feature type="domain" description="Major facilitator superfamily (MFS) profile" evidence="6">
    <location>
        <begin position="56"/>
        <end position="525"/>
    </location>
</feature>
<feature type="transmembrane region" description="Helical" evidence="5">
    <location>
        <begin position="216"/>
        <end position="236"/>
    </location>
</feature>
<keyword evidence="4 5" id="KW-0472">Membrane</keyword>
<dbReference type="PANTHER" id="PTHR23502:SF164">
    <property type="entry name" value="MAJOR FACILITATOR SUPERFAMILY (MFS) PROFILE DOMAIN-CONTAINING PROTEIN"/>
    <property type="match status" value="1"/>
</dbReference>
<proteinExistence type="predicted"/>